<dbReference type="PROSITE" id="PS51733">
    <property type="entry name" value="BPL_LPL_CATALYTIC"/>
    <property type="match status" value="1"/>
</dbReference>
<dbReference type="InterPro" id="IPR004143">
    <property type="entry name" value="BPL_LPL_catalytic"/>
</dbReference>
<organism evidence="8 9">
    <name type="scientific">Hyalangium minutum</name>
    <dbReference type="NCBI Taxonomy" id="394096"/>
    <lineage>
        <taxon>Bacteria</taxon>
        <taxon>Pseudomonadati</taxon>
        <taxon>Myxococcota</taxon>
        <taxon>Myxococcia</taxon>
        <taxon>Myxococcales</taxon>
        <taxon>Cystobacterineae</taxon>
        <taxon>Archangiaceae</taxon>
        <taxon>Hyalangium</taxon>
    </lineage>
</organism>
<dbReference type="InterPro" id="IPR003142">
    <property type="entry name" value="BPL_C"/>
</dbReference>
<evidence type="ECO:0000256" key="4">
    <source>
        <dbReference type="ARBA" id="ARBA00023267"/>
    </source>
</evidence>
<dbReference type="InterPro" id="IPR045864">
    <property type="entry name" value="aa-tRNA-synth_II/BPL/LPL"/>
</dbReference>
<dbReference type="HAMAP" id="MF_00978">
    <property type="entry name" value="Bifunct_BirA"/>
    <property type="match status" value="1"/>
</dbReference>
<dbReference type="Pfam" id="PF03099">
    <property type="entry name" value="BPL_LplA_LipB"/>
    <property type="match status" value="1"/>
</dbReference>
<evidence type="ECO:0000256" key="2">
    <source>
        <dbReference type="ARBA" id="ARBA00022741"/>
    </source>
</evidence>
<evidence type="ECO:0000256" key="3">
    <source>
        <dbReference type="ARBA" id="ARBA00022840"/>
    </source>
</evidence>
<dbReference type="Pfam" id="PF08279">
    <property type="entry name" value="HTH_11"/>
    <property type="match status" value="1"/>
</dbReference>
<sequence length="338" mass="37271">MAPETAEQTQEELILGFLAESGEDFTSGEALSSKLGLSRTAVWKHVEALRGKGYRIEAVPARGYRLVEVPDRLTQLELAPLLSTHDLGRAIHFHETLGSTNELAFRLAHDGAEHGEVVVTEQQTAGKGRRGRVWVSPPGLNLYFSAILRPELPPQRAPELTLVAAVALTEVLREAGGEAFIKWPNDVQIDGRKVAGILTELSAEPDRVHFVVLGVGVNLNAQPEHFPEDLRDTATSLAMVRGQRVPRALLAASLWNRLEEWLDLHQEVGFAAVRQRWKELSSTLGQDVRVRTDRREFRGRAEDIDASGALLVRTEDGSVERVLSGDVERLRTRGASPS</sequence>
<dbReference type="PATRIC" id="fig|394096.3.peg.5121"/>
<comment type="caution">
    <text evidence="6">Lacks conserved residue(s) required for the propagation of feature annotation.</text>
</comment>
<dbReference type="EMBL" id="JMCB01000009">
    <property type="protein sequence ID" value="KFE66880.1"/>
    <property type="molecule type" value="Genomic_DNA"/>
</dbReference>
<dbReference type="SUPFAM" id="SSF46785">
    <property type="entry name" value="Winged helix' DNA-binding domain"/>
    <property type="match status" value="1"/>
</dbReference>
<keyword evidence="9" id="KW-1185">Reference proteome</keyword>
<dbReference type="GO" id="GO:0003677">
    <property type="term" value="F:DNA binding"/>
    <property type="evidence" value="ECO:0007669"/>
    <property type="project" value="UniProtKB-UniRule"/>
</dbReference>
<dbReference type="InterPro" id="IPR036388">
    <property type="entry name" value="WH-like_DNA-bd_sf"/>
</dbReference>
<dbReference type="Gene3D" id="3.30.930.10">
    <property type="entry name" value="Bira Bifunctional Protein, Domain 2"/>
    <property type="match status" value="1"/>
</dbReference>
<feature type="binding site" evidence="6">
    <location>
        <position position="123"/>
    </location>
    <ligand>
        <name>biotin</name>
        <dbReference type="ChEBI" id="CHEBI:57586"/>
    </ligand>
</feature>
<keyword evidence="1 6" id="KW-0436">Ligase</keyword>
<dbReference type="Proteomes" id="UP000028725">
    <property type="component" value="Unassembled WGS sequence"/>
</dbReference>
<evidence type="ECO:0000313" key="9">
    <source>
        <dbReference type="Proteomes" id="UP000028725"/>
    </source>
</evidence>
<comment type="similarity">
    <text evidence="6">Belongs to the biotin--protein ligase family.</text>
</comment>
<dbReference type="GO" id="GO:0006355">
    <property type="term" value="P:regulation of DNA-templated transcription"/>
    <property type="evidence" value="ECO:0007669"/>
    <property type="project" value="UniProtKB-UniRule"/>
</dbReference>
<keyword evidence="6" id="KW-0238">DNA-binding</keyword>
<accession>A0A085WGR7</accession>
<dbReference type="InterPro" id="IPR004408">
    <property type="entry name" value="Biotin_CoA_COase_ligase"/>
</dbReference>
<keyword evidence="2 6" id="KW-0547">Nucleotide-binding</keyword>
<dbReference type="PANTHER" id="PTHR12835">
    <property type="entry name" value="BIOTIN PROTEIN LIGASE"/>
    <property type="match status" value="1"/>
</dbReference>
<feature type="binding site" evidence="6">
    <location>
        <begin position="99"/>
        <end position="101"/>
    </location>
    <ligand>
        <name>biotin</name>
        <dbReference type="ChEBI" id="CHEBI:57586"/>
    </ligand>
</feature>
<comment type="caution">
    <text evidence="8">The sequence shown here is derived from an EMBL/GenBank/DDBJ whole genome shotgun (WGS) entry which is preliminary data.</text>
</comment>
<keyword evidence="6" id="KW-0805">Transcription regulation</keyword>
<comment type="catalytic activity">
    <reaction evidence="5 6">
        <text>biotin + L-lysyl-[protein] + ATP = N(6)-biotinyl-L-lysyl-[protein] + AMP + diphosphate + H(+)</text>
        <dbReference type="Rhea" id="RHEA:11756"/>
        <dbReference type="Rhea" id="RHEA-COMP:9752"/>
        <dbReference type="Rhea" id="RHEA-COMP:10505"/>
        <dbReference type="ChEBI" id="CHEBI:15378"/>
        <dbReference type="ChEBI" id="CHEBI:29969"/>
        <dbReference type="ChEBI" id="CHEBI:30616"/>
        <dbReference type="ChEBI" id="CHEBI:33019"/>
        <dbReference type="ChEBI" id="CHEBI:57586"/>
        <dbReference type="ChEBI" id="CHEBI:83144"/>
        <dbReference type="ChEBI" id="CHEBI:456215"/>
        <dbReference type="EC" id="6.3.4.15"/>
    </reaction>
</comment>
<evidence type="ECO:0000313" key="8">
    <source>
        <dbReference type="EMBL" id="KFE66880.1"/>
    </source>
</evidence>
<dbReference type="RefSeq" id="WP_044191968.1">
    <property type="nucleotide sequence ID" value="NZ_JMCB01000009.1"/>
</dbReference>
<dbReference type="PANTHER" id="PTHR12835:SF5">
    <property type="entry name" value="BIOTIN--PROTEIN LIGASE"/>
    <property type="match status" value="1"/>
</dbReference>
<dbReference type="AlphaFoldDB" id="A0A085WGR7"/>
<dbReference type="Gene3D" id="2.30.30.100">
    <property type="match status" value="1"/>
</dbReference>
<keyword evidence="6" id="KW-0678">Repressor</keyword>
<keyword evidence="6" id="KW-0804">Transcription</keyword>
<dbReference type="InterPro" id="IPR036390">
    <property type="entry name" value="WH_DNA-bd_sf"/>
</dbReference>
<evidence type="ECO:0000256" key="5">
    <source>
        <dbReference type="ARBA" id="ARBA00047846"/>
    </source>
</evidence>
<keyword evidence="3 6" id="KW-0067">ATP-binding</keyword>
<evidence type="ECO:0000259" key="7">
    <source>
        <dbReference type="PROSITE" id="PS51733"/>
    </source>
</evidence>
<dbReference type="InterPro" id="IPR008988">
    <property type="entry name" value="Transcriptional_repressor_C"/>
</dbReference>
<dbReference type="InterPro" id="IPR030855">
    <property type="entry name" value="Bifunct_BirA"/>
</dbReference>
<feature type="binding site" evidence="6">
    <location>
        <position position="193"/>
    </location>
    <ligand>
        <name>biotin</name>
        <dbReference type="ChEBI" id="CHEBI:57586"/>
    </ligand>
</feature>
<dbReference type="SUPFAM" id="SSF55681">
    <property type="entry name" value="Class II aaRS and biotin synthetases"/>
    <property type="match status" value="1"/>
</dbReference>
<reference evidence="8 9" key="1">
    <citation type="submission" date="2014-04" db="EMBL/GenBank/DDBJ databases">
        <title>Genome assembly of Hyalangium minutum DSM 14724.</title>
        <authorList>
            <person name="Sharma G."/>
            <person name="Subramanian S."/>
        </authorList>
    </citation>
    <scope>NUCLEOTIDE SEQUENCE [LARGE SCALE GENOMIC DNA]</scope>
    <source>
        <strain evidence="8 9">DSM 14724</strain>
    </source>
</reference>
<feature type="domain" description="BPL/LPL catalytic" evidence="7">
    <location>
        <begin position="76"/>
        <end position="266"/>
    </location>
</feature>
<protein>
    <recommendedName>
        <fullName evidence="6">Bifunctional ligase/repressor BirA</fullName>
    </recommendedName>
    <alternativeName>
        <fullName evidence="6">Biotin--[acetyl-CoA-carboxylase] ligase</fullName>
        <ecNumber evidence="6">6.3.4.15</ecNumber>
    </alternativeName>
    <alternativeName>
        <fullName evidence="6">Biotin--protein ligase</fullName>
    </alternativeName>
    <alternativeName>
        <fullName evidence="6">Biotin-[acetyl-CoA carboxylase] synthetase</fullName>
    </alternativeName>
</protein>
<dbReference type="SUPFAM" id="SSF50037">
    <property type="entry name" value="C-terminal domain of transcriptional repressors"/>
    <property type="match status" value="1"/>
</dbReference>
<dbReference type="EC" id="6.3.4.15" evidence="6"/>
<dbReference type="NCBIfam" id="TIGR00121">
    <property type="entry name" value="birA_ligase"/>
    <property type="match status" value="1"/>
</dbReference>
<name>A0A085WGR7_9BACT</name>
<dbReference type="GO" id="GO:0004077">
    <property type="term" value="F:biotin--[biotin carboxyl-carrier protein] ligase activity"/>
    <property type="evidence" value="ECO:0007669"/>
    <property type="project" value="UniProtKB-UniRule"/>
</dbReference>
<dbReference type="STRING" id="394096.DB31_9094"/>
<keyword evidence="4 6" id="KW-0092">Biotin</keyword>
<dbReference type="CDD" id="cd16442">
    <property type="entry name" value="BPL"/>
    <property type="match status" value="1"/>
</dbReference>
<dbReference type="Gene3D" id="1.10.10.10">
    <property type="entry name" value="Winged helix-like DNA-binding domain superfamily/Winged helix DNA-binding domain"/>
    <property type="match status" value="1"/>
</dbReference>
<gene>
    <name evidence="6" type="primary">birA</name>
    <name evidence="8" type="ORF">DB31_9094</name>
</gene>
<evidence type="ECO:0000256" key="6">
    <source>
        <dbReference type="HAMAP-Rule" id="MF_00978"/>
    </source>
</evidence>
<feature type="DNA-binding region" description="H-T-H motif" evidence="6">
    <location>
        <begin position="28"/>
        <end position="47"/>
    </location>
</feature>
<dbReference type="Pfam" id="PF02237">
    <property type="entry name" value="BPL_C"/>
    <property type="match status" value="1"/>
</dbReference>
<comment type="function">
    <text evidence="6">Acts both as a biotin--[acetyl-CoA-carboxylase] ligase and a repressor.</text>
</comment>
<dbReference type="GO" id="GO:0005737">
    <property type="term" value="C:cytoplasm"/>
    <property type="evidence" value="ECO:0007669"/>
    <property type="project" value="TreeGrafter"/>
</dbReference>
<evidence type="ECO:0000256" key="1">
    <source>
        <dbReference type="ARBA" id="ARBA00022598"/>
    </source>
</evidence>
<proteinExistence type="inferred from homology"/>
<dbReference type="InterPro" id="IPR013196">
    <property type="entry name" value="HTH_11"/>
</dbReference>
<dbReference type="OrthoDB" id="9807064at2"/>
<dbReference type="GO" id="GO:0005524">
    <property type="term" value="F:ATP binding"/>
    <property type="evidence" value="ECO:0007669"/>
    <property type="project" value="UniProtKB-UniRule"/>
</dbReference>